<gene>
    <name evidence="2" type="ORF">SCHCODRAFT_41231</name>
</gene>
<evidence type="ECO:0000313" key="3">
    <source>
        <dbReference type="Proteomes" id="UP000007431"/>
    </source>
</evidence>
<evidence type="ECO:0000256" key="1">
    <source>
        <dbReference type="SAM" id="Phobius"/>
    </source>
</evidence>
<proteinExistence type="predicted"/>
<name>D8PLX9_SCHCM</name>
<organism evidence="3">
    <name type="scientific">Schizophyllum commune (strain H4-8 / FGSC 9210)</name>
    <name type="common">Split gill fungus</name>
    <dbReference type="NCBI Taxonomy" id="578458"/>
    <lineage>
        <taxon>Eukaryota</taxon>
        <taxon>Fungi</taxon>
        <taxon>Dikarya</taxon>
        <taxon>Basidiomycota</taxon>
        <taxon>Agaricomycotina</taxon>
        <taxon>Agaricomycetes</taxon>
        <taxon>Agaricomycetidae</taxon>
        <taxon>Agaricales</taxon>
        <taxon>Schizophyllaceae</taxon>
        <taxon>Schizophyllum</taxon>
    </lineage>
</organism>
<dbReference type="AlphaFoldDB" id="D8PLX9"/>
<dbReference type="HOGENOM" id="CLU_041445_1_1_1"/>
<feature type="non-terminal residue" evidence="2">
    <location>
        <position position="1"/>
    </location>
</feature>
<dbReference type="PANTHER" id="PTHR35179">
    <property type="entry name" value="PROTEIN CBG02620"/>
    <property type="match status" value="1"/>
</dbReference>
<keyword evidence="3" id="KW-1185">Reference proteome</keyword>
<feature type="transmembrane region" description="Helical" evidence="1">
    <location>
        <begin position="139"/>
        <end position="157"/>
    </location>
</feature>
<dbReference type="InParanoid" id="D8PLX9"/>
<feature type="transmembrane region" description="Helical" evidence="1">
    <location>
        <begin position="62"/>
        <end position="80"/>
    </location>
</feature>
<keyword evidence="1" id="KW-0812">Transmembrane</keyword>
<feature type="non-terminal residue" evidence="2">
    <location>
        <position position="210"/>
    </location>
</feature>
<dbReference type="PANTHER" id="PTHR35179:SF1">
    <property type="entry name" value="INTEGRAL MEMBRANE PROTEIN"/>
    <property type="match status" value="1"/>
</dbReference>
<evidence type="ECO:0000313" key="2">
    <source>
        <dbReference type="EMBL" id="EFJ03420.1"/>
    </source>
</evidence>
<dbReference type="eggNOG" id="ENOG502S67X">
    <property type="taxonomic scope" value="Eukaryota"/>
</dbReference>
<sequence length="210" mass="23768">CLVYGLIIYLYLYEIIQPSFAYFFGAIVVWTFQVQLLLQIICNRIGILMASPRQRICLKLGVAFLIFLVNVSVFVVWVPAKIGASEAFVRTNKWWDRVEKVIYLIIDMSLNAYFILTVKRRLVSYGLTKYDTLVRYNTGIAIVSCAMDVFIICMMSLRNDFVYNQVHPVAYIVKLNIEIAMSDLIRKVASSTGLHIYGEASSTSGGTSGT</sequence>
<feature type="transmembrane region" description="Helical" evidence="1">
    <location>
        <begin position="100"/>
        <end position="118"/>
    </location>
</feature>
<dbReference type="OMA" id="WVHINEI"/>
<dbReference type="EMBL" id="GL377302">
    <property type="protein sequence ID" value="EFJ03420.1"/>
    <property type="molecule type" value="Genomic_DNA"/>
</dbReference>
<feature type="transmembrane region" description="Helical" evidence="1">
    <location>
        <begin position="20"/>
        <end position="41"/>
    </location>
</feature>
<reference evidence="2 3" key="1">
    <citation type="journal article" date="2010" name="Nat. Biotechnol.">
        <title>Genome sequence of the model mushroom Schizophyllum commune.</title>
        <authorList>
            <person name="Ohm R.A."/>
            <person name="de Jong J.F."/>
            <person name="Lugones L.G."/>
            <person name="Aerts A."/>
            <person name="Kothe E."/>
            <person name="Stajich J.E."/>
            <person name="de Vries R.P."/>
            <person name="Record E."/>
            <person name="Levasseur A."/>
            <person name="Baker S.E."/>
            <person name="Bartholomew K.A."/>
            <person name="Coutinho P.M."/>
            <person name="Erdmann S."/>
            <person name="Fowler T.J."/>
            <person name="Gathman A.C."/>
            <person name="Lombard V."/>
            <person name="Henrissat B."/>
            <person name="Knabe N."/>
            <person name="Kuees U."/>
            <person name="Lilly W.W."/>
            <person name="Lindquist E."/>
            <person name="Lucas S."/>
            <person name="Magnuson J.K."/>
            <person name="Piumi F."/>
            <person name="Raudaskoski M."/>
            <person name="Salamov A."/>
            <person name="Schmutz J."/>
            <person name="Schwarze F.W.M.R."/>
            <person name="vanKuyk P.A."/>
            <person name="Horton J.S."/>
            <person name="Grigoriev I.V."/>
            <person name="Woesten H.A.B."/>
        </authorList>
    </citation>
    <scope>NUCLEOTIDE SEQUENCE [LARGE SCALE GENOMIC DNA]</scope>
    <source>
        <strain evidence="3">H4-8 / FGSC 9210</strain>
    </source>
</reference>
<dbReference type="Proteomes" id="UP000007431">
    <property type="component" value="Unassembled WGS sequence"/>
</dbReference>
<protein>
    <submittedName>
        <fullName evidence="2">Uncharacterized protein</fullName>
    </submittedName>
</protein>
<accession>D8PLX9</accession>
<keyword evidence="1" id="KW-1133">Transmembrane helix</keyword>
<keyword evidence="1" id="KW-0472">Membrane</keyword>
<dbReference type="VEuPathDB" id="FungiDB:SCHCODRAFT_02624664"/>